<dbReference type="InterPro" id="IPR055050">
    <property type="entry name" value="WsaF_C"/>
</dbReference>
<feature type="domain" description="WsaF C-terminal" evidence="2">
    <location>
        <begin position="236"/>
        <end position="357"/>
    </location>
</feature>
<gene>
    <name evidence="3" type="ORF">KEC57_12585</name>
</gene>
<dbReference type="Gene3D" id="3.40.50.2000">
    <property type="entry name" value="Glycogen Phosphorylase B"/>
    <property type="match status" value="1"/>
</dbReference>
<comment type="caution">
    <text evidence="3">The sequence shown here is derived from an EMBL/GenBank/DDBJ whole genome shotgun (WGS) entry which is preliminary data.</text>
</comment>
<dbReference type="Pfam" id="PF21374">
    <property type="entry name" value="WsaF_N"/>
    <property type="match status" value="1"/>
</dbReference>
<sequence>MTPRRRRRGLIERVRHRTPRYLAQFAALRLVHLLGARELEFPLLPDDLADSQSLPPFSPPAAPGRPLRIGWLTIPPGPGSGGHTTQFRMMQAAERAGMRNTLLLYDRHAGDLADRIDTIRTSWPWLSADIRPVPPEIRGFDALVATSWPTAHVLARRGREGQRAYFIQDYEPYFSPRGAEYALAEDTYRFGFRNIALGQMVRDCLRDEAGVGSDLVPFGCDTEVYALQEHGQRRRGVVLYARQGTDRRGFTLAMRALEVFHGRLPSEPIHVYGDALSDAPFPVVSHGNLTPSELNDLYSTVTAGLALSFTNISLVAEEMLAAGVVPVVNDSALARADMPNPHVAWALPTPHALADALVAAVARPDLDAHAAEVAQSVIGRSWHETEQQVVRILADTITPSPHSTG</sequence>
<dbReference type="Gene3D" id="3.40.50.11090">
    <property type="match status" value="1"/>
</dbReference>
<evidence type="ECO:0000313" key="3">
    <source>
        <dbReference type="EMBL" id="MCC2033017.1"/>
    </source>
</evidence>
<protein>
    <submittedName>
        <fullName evidence="3">Glycosyltransferase family 1 protein</fullName>
    </submittedName>
</protein>
<dbReference type="Proteomes" id="UP001139354">
    <property type="component" value="Unassembled WGS sequence"/>
</dbReference>
<evidence type="ECO:0000259" key="2">
    <source>
        <dbReference type="Pfam" id="PF22772"/>
    </source>
</evidence>
<dbReference type="Pfam" id="PF22772">
    <property type="entry name" value="WsaF_C"/>
    <property type="match status" value="1"/>
</dbReference>
<evidence type="ECO:0000259" key="1">
    <source>
        <dbReference type="Pfam" id="PF21374"/>
    </source>
</evidence>
<dbReference type="RefSeq" id="WP_229384985.1">
    <property type="nucleotide sequence ID" value="NZ_JAGTTN010000004.1"/>
</dbReference>
<dbReference type="EMBL" id="JAGTTN010000004">
    <property type="protein sequence ID" value="MCC2033017.1"/>
    <property type="molecule type" value="Genomic_DNA"/>
</dbReference>
<dbReference type="InterPro" id="IPR048510">
    <property type="entry name" value="WsaF_N"/>
</dbReference>
<accession>A0A9X1LW86</accession>
<dbReference type="GO" id="GO:0030247">
    <property type="term" value="F:polysaccharide binding"/>
    <property type="evidence" value="ECO:0007669"/>
    <property type="project" value="InterPro"/>
</dbReference>
<name>A0A9X1LW86_9MICO</name>
<evidence type="ECO:0000313" key="4">
    <source>
        <dbReference type="Proteomes" id="UP001139354"/>
    </source>
</evidence>
<dbReference type="AlphaFoldDB" id="A0A9X1LW86"/>
<dbReference type="SUPFAM" id="SSF53756">
    <property type="entry name" value="UDP-Glycosyltransferase/glycogen phosphorylase"/>
    <property type="match status" value="1"/>
</dbReference>
<feature type="domain" description="WsaF N-terminal" evidence="1">
    <location>
        <begin position="137"/>
        <end position="197"/>
    </location>
</feature>
<reference evidence="3" key="1">
    <citation type="submission" date="2021-04" db="EMBL/GenBank/DDBJ databases">
        <title>Microbacterium tenobrionis sp. nov. and Microbacterium allomyrinae sp. nov., isolated from larvae of Tenobrio molitor and Allomyrina dichotoma, respectively.</title>
        <authorList>
            <person name="Lee S.D."/>
        </authorList>
    </citation>
    <scope>NUCLEOTIDE SEQUENCE</scope>
    <source>
        <strain evidence="3">BWT-G7</strain>
    </source>
</reference>
<proteinExistence type="predicted"/>
<organism evidence="3 4">
    <name type="scientific">Microbacterium allomyrinae</name>
    <dbReference type="NCBI Taxonomy" id="2830666"/>
    <lineage>
        <taxon>Bacteria</taxon>
        <taxon>Bacillati</taxon>
        <taxon>Actinomycetota</taxon>
        <taxon>Actinomycetes</taxon>
        <taxon>Micrococcales</taxon>
        <taxon>Microbacteriaceae</taxon>
        <taxon>Microbacterium</taxon>
    </lineage>
</organism>
<keyword evidence="4" id="KW-1185">Reference proteome</keyword>